<dbReference type="InterPro" id="IPR006600">
    <property type="entry name" value="HTH_CenpB_DNA-bd_dom"/>
</dbReference>
<dbReference type="Proteomes" id="UP000007819">
    <property type="component" value="Chromosome X"/>
</dbReference>
<dbReference type="EnsemblMetazoa" id="XM_008179960.1">
    <property type="protein sequence ID" value="XP_008178182.1"/>
    <property type="gene ID" value="LOC103307718"/>
</dbReference>
<dbReference type="GeneID" id="103307718"/>
<dbReference type="KEGG" id="api:103307718"/>
<feature type="domain" description="HTH CENPB-type" evidence="2">
    <location>
        <begin position="46"/>
        <end position="123"/>
    </location>
</feature>
<sequence length="178" mass="20113">MPRSRRGIKRKLPNQTDLECTVNEVQGNSLTVSEASLNKDTYNYTSNINHRRVFTVDEEKELVEYLKMSARLQYSLTKTDTRKLANQFAVSNGKHVKEWDKSEEAGKEWMRGFFSRNNTLSLRKTEPTRNSTVHVPPKIIATKGSKQVGCMTSGERGINVTMICAINAAGNHVPPIKN</sequence>
<dbReference type="PROSITE" id="PS51253">
    <property type="entry name" value="HTH_CENPB"/>
    <property type="match status" value="1"/>
</dbReference>
<evidence type="ECO:0000313" key="3">
    <source>
        <dbReference type="EnsemblMetazoa" id="XP_008178182.1"/>
    </source>
</evidence>
<dbReference type="OMA" id="MICAINA"/>
<dbReference type="GO" id="GO:0003677">
    <property type="term" value="F:DNA binding"/>
    <property type="evidence" value="ECO:0007669"/>
    <property type="project" value="UniProtKB-KW"/>
</dbReference>
<reference evidence="3" key="2">
    <citation type="submission" date="2022-06" db="UniProtKB">
        <authorList>
            <consortium name="EnsemblMetazoa"/>
        </authorList>
    </citation>
    <scope>IDENTIFICATION</scope>
</reference>
<evidence type="ECO:0000259" key="2">
    <source>
        <dbReference type="PROSITE" id="PS51253"/>
    </source>
</evidence>
<organism evidence="3 4">
    <name type="scientific">Acyrthosiphon pisum</name>
    <name type="common">Pea aphid</name>
    <dbReference type="NCBI Taxonomy" id="7029"/>
    <lineage>
        <taxon>Eukaryota</taxon>
        <taxon>Metazoa</taxon>
        <taxon>Ecdysozoa</taxon>
        <taxon>Arthropoda</taxon>
        <taxon>Hexapoda</taxon>
        <taxon>Insecta</taxon>
        <taxon>Pterygota</taxon>
        <taxon>Neoptera</taxon>
        <taxon>Paraneoptera</taxon>
        <taxon>Hemiptera</taxon>
        <taxon>Sternorrhyncha</taxon>
        <taxon>Aphidomorpha</taxon>
        <taxon>Aphidoidea</taxon>
        <taxon>Aphididae</taxon>
        <taxon>Macrosiphini</taxon>
        <taxon>Acyrthosiphon</taxon>
    </lineage>
</organism>
<protein>
    <recommendedName>
        <fullName evidence="2">HTH CENPB-type domain-containing protein</fullName>
    </recommendedName>
</protein>
<dbReference type="RefSeq" id="XP_008178182.1">
    <property type="nucleotide sequence ID" value="XM_008179960.1"/>
</dbReference>
<evidence type="ECO:0000256" key="1">
    <source>
        <dbReference type="ARBA" id="ARBA00023125"/>
    </source>
</evidence>
<keyword evidence="4" id="KW-1185">Reference proteome</keyword>
<keyword evidence="1" id="KW-0238">DNA-binding</keyword>
<accession>A0A8R2AYK4</accession>
<evidence type="ECO:0000313" key="4">
    <source>
        <dbReference type="Proteomes" id="UP000007819"/>
    </source>
</evidence>
<dbReference type="AlphaFoldDB" id="A0A8R2AYK4"/>
<reference evidence="4" key="1">
    <citation type="submission" date="2010-06" db="EMBL/GenBank/DDBJ databases">
        <authorList>
            <person name="Jiang H."/>
            <person name="Abraham K."/>
            <person name="Ali S."/>
            <person name="Alsbrooks S.L."/>
            <person name="Anim B.N."/>
            <person name="Anosike U.S."/>
            <person name="Attaway T."/>
            <person name="Bandaranaike D.P."/>
            <person name="Battles P.K."/>
            <person name="Bell S.N."/>
            <person name="Bell A.V."/>
            <person name="Beltran B."/>
            <person name="Bickham C."/>
            <person name="Bustamante Y."/>
            <person name="Caleb T."/>
            <person name="Canada A."/>
            <person name="Cardenas V."/>
            <person name="Carter K."/>
            <person name="Chacko J."/>
            <person name="Chandrabose M.N."/>
            <person name="Chavez D."/>
            <person name="Chavez A."/>
            <person name="Chen L."/>
            <person name="Chu H.-S."/>
            <person name="Claassen K.J."/>
            <person name="Cockrell R."/>
            <person name="Collins M."/>
            <person name="Cooper J.A."/>
            <person name="Cree A."/>
            <person name="Curry S.M."/>
            <person name="Da Y."/>
            <person name="Dao M.D."/>
            <person name="Das B."/>
            <person name="Davila M.-L."/>
            <person name="Davy-Carroll L."/>
            <person name="Denson S."/>
            <person name="Dinh H."/>
            <person name="Ebong V.E."/>
            <person name="Edwards J.R."/>
            <person name="Egan A."/>
            <person name="El-Daye J."/>
            <person name="Escobedo L."/>
            <person name="Fernandez S."/>
            <person name="Fernando P.R."/>
            <person name="Flagg N."/>
            <person name="Forbes L.D."/>
            <person name="Fowler R.G."/>
            <person name="Fu Q."/>
            <person name="Gabisi R.A."/>
            <person name="Ganer J."/>
            <person name="Garbino Pronczuk A."/>
            <person name="Garcia R.M."/>
            <person name="Garner T."/>
            <person name="Garrett T.E."/>
            <person name="Gonzalez D.A."/>
            <person name="Hamid H."/>
            <person name="Hawkins E.S."/>
            <person name="Hirani K."/>
            <person name="Hogues M.E."/>
            <person name="Hollins B."/>
            <person name="Hsiao C.-H."/>
            <person name="Jabil R."/>
            <person name="James M.L."/>
            <person name="Jhangiani S.N."/>
            <person name="Johnson B."/>
            <person name="Johnson Q."/>
            <person name="Joshi V."/>
            <person name="Kalu J.B."/>
            <person name="Kam C."/>
            <person name="Kashfia A."/>
            <person name="Keebler J."/>
            <person name="Kisamo H."/>
            <person name="Kovar C.L."/>
            <person name="Lago L.A."/>
            <person name="Lai C.-Y."/>
            <person name="Laidlaw J."/>
            <person name="Lara F."/>
            <person name="Le T.-K."/>
            <person name="Lee S.L."/>
            <person name="Legall F.H."/>
            <person name="Lemon S.J."/>
            <person name="Lewis L.R."/>
            <person name="Li B."/>
            <person name="Liu Y."/>
            <person name="Liu Y.-S."/>
            <person name="Lopez J."/>
            <person name="Lozado R.J."/>
            <person name="Lu J."/>
            <person name="Madu R.C."/>
            <person name="Maheshwari M."/>
            <person name="Maheshwari R."/>
            <person name="Malloy K."/>
            <person name="Martinez E."/>
            <person name="Mathew T."/>
            <person name="Mercado I.C."/>
            <person name="Mercado C."/>
            <person name="Meyer B."/>
            <person name="Montgomery K."/>
            <person name="Morgan M.B."/>
            <person name="Munidasa M."/>
            <person name="Nazareth L.V."/>
            <person name="Nelson J."/>
            <person name="Ng B.M."/>
            <person name="Nguyen N.B."/>
            <person name="Nguyen P.Q."/>
            <person name="Nguyen T."/>
            <person name="Obregon M."/>
            <person name="Okwuonu G.O."/>
            <person name="Onwere C.G."/>
            <person name="Orozco G."/>
            <person name="Parra A."/>
            <person name="Patel S."/>
            <person name="Patil S."/>
            <person name="Perez A."/>
            <person name="Perez Y."/>
            <person name="Pham C."/>
            <person name="Primus E.L."/>
            <person name="Pu L.-L."/>
            <person name="Puazo M."/>
            <person name="Qin X."/>
            <person name="Quiroz J.B."/>
            <person name="Reese J."/>
            <person name="Richards S."/>
            <person name="Rives C.M."/>
            <person name="Robberts R."/>
            <person name="Ruiz S.J."/>
            <person name="Ruiz M.J."/>
            <person name="Santibanez J."/>
            <person name="Schneider B.W."/>
            <person name="Sisson I."/>
            <person name="Smith M."/>
            <person name="Sodergren E."/>
            <person name="Song X.-Z."/>
            <person name="Song B.B."/>
            <person name="Summersgill H."/>
            <person name="Thelus R."/>
            <person name="Thornton R.D."/>
            <person name="Trejos Z.Y."/>
            <person name="Usmani K."/>
            <person name="Vattathil S."/>
            <person name="Villasana D."/>
            <person name="Walker D.L."/>
            <person name="Wang S."/>
            <person name="Wang K."/>
            <person name="White C.S."/>
            <person name="Williams A.C."/>
            <person name="Williamson J."/>
            <person name="Wilson K."/>
            <person name="Woghiren I.O."/>
            <person name="Woodworth J.R."/>
            <person name="Worley K.C."/>
            <person name="Wright R.A."/>
            <person name="Wu W."/>
            <person name="Young L."/>
            <person name="Zhang L."/>
            <person name="Zhang J."/>
            <person name="Zhu Y."/>
            <person name="Muzny D.M."/>
            <person name="Weinstock G."/>
            <person name="Gibbs R.A."/>
        </authorList>
    </citation>
    <scope>NUCLEOTIDE SEQUENCE [LARGE SCALE GENOMIC DNA]</scope>
    <source>
        <strain evidence="4">LSR1</strain>
    </source>
</reference>
<dbReference type="OrthoDB" id="6606575at2759"/>
<dbReference type="Pfam" id="PF03221">
    <property type="entry name" value="HTH_Tnp_Tc5"/>
    <property type="match status" value="1"/>
</dbReference>
<name>A0A8R2AYK4_ACYPI</name>
<proteinExistence type="predicted"/>